<dbReference type="PANTHER" id="PTHR16004:SF2">
    <property type="entry name" value="E3 UBIQUITIN-PROTEIN LIGASE LUBEL"/>
    <property type="match status" value="1"/>
</dbReference>
<dbReference type="Proteomes" id="UP001497623">
    <property type="component" value="Unassembled WGS sequence"/>
</dbReference>
<dbReference type="CDD" id="cd20351">
    <property type="entry name" value="Rcat_RBR_HOIP"/>
    <property type="match status" value="1"/>
</dbReference>
<dbReference type="GO" id="GO:0071797">
    <property type="term" value="C:LUBAC complex"/>
    <property type="evidence" value="ECO:0007669"/>
    <property type="project" value="InterPro"/>
</dbReference>
<dbReference type="GO" id="GO:1990450">
    <property type="term" value="F:linear polyubiquitin binding"/>
    <property type="evidence" value="ECO:0007669"/>
    <property type="project" value="TreeGrafter"/>
</dbReference>
<dbReference type="InterPro" id="IPR047540">
    <property type="entry name" value="BRcat_RBR_RNF31-like"/>
</dbReference>
<feature type="compositionally biased region" description="Low complexity" evidence="8">
    <location>
        <begin position="133"/>
        <end position="155"/>
    </location>
</feature>
<keyword evidence="4 7" id="KW-0863">Zinc-finger</keyword>
<dbReference type="PROSITE" id="PS51873">
    <property type="entry name" value="TRIAD"/>
    <property type="match status" value="1"/>
</dbReference>
<dbReference type="AlphaFoldDB" id="A0AAV2QEI5"/>
<dbReference type="InterPro" id="IPR041031">
    <property type="entry name" value="RNF31_C"/>
</dbReference>
<dbReference type="Pfam" id="PF22191">
    <property type="entry name" value="IBR_1"/>
    <property type="match status" value="1"/>
</dbReference>
<dbReference type="GO" id="GO:0008270">
    <property type="term" value="F:zinc ion binding"/>
    <property type="evidence" value="ECO:0007669"/>
    <property type="project" value="UniProtKB-KW"/>
</dbReference>
<feature type="non-terminal residue" evidence="11">
    <location>
        <position position="1"/>
    </location>
</feature>
<dbReference type="InterPro" id="IPR013083">
    <property type="entry name" value="Znf_RING/FYVE/PHD"/>
</dbReference>
<evidence type="ECO:0008006" key="13">
    <source>
        <dbReference type="Google" id="ProtNLM"/>
    </source>
</evidence>
<dbReference type="GO" id="GO:0061630">
    <property type="term" value="F:ubiquitin protein ligase activity"/>
    <property type="evidence" value="ECO:0007669"/>
    <property type="project" value="TreeGrafter"/>
</dbReference>
<dbReference type="GO" id="GO:0070530">
    <property type="term" value="F:K63-linked polyubiquitin modification-dependent protein binding"/>
    <property type="evidence" value="ECO:0007669"/>
    <property type="project" value="TreeGrafter"/>
</dbReference>
<name>A0AAV2QEI5_MEGNR</name>
<dbReference type="Gene3D" id="3.30.40.10">
    <property type="entry name" value="Zinc/RING finger domain, C3HC4 (zinc finger)"/>
    <property type="match status" value="1"/>
</dbReference>
<feature type="region of interest" description="Disordered" evidence="8">
    <location>
        <begin position="1"/>
        <end position="32"/>
    </location>
</feature>
<evidence type="ECO:0000256" key="5">
    <source>
        <dbReference type="ARBA" id="ARBA00022786"/>
    </source>
</evidence>
<comment type="caution">
    <text evidence="11">The sequence shown here is derived from an EMBL/GenBank/DDBJ whole genome shotgun (WGS) entry which is preliminary data.</text>
</comment>
<accession>A0AAV2QEI5</accession>
<dbReference type="GO" id="GO:0036435">
    <property type="term" value="F:K48-linked polyubiquitin modification-dependent protein binding"/>
    <property type="evidence" value="ECO:0007669"/>
    <property type="project" value="TreeGrafter"/>
</dbReference>
<dbReference type="SUPFAM" id="SSF57850">
    <property type="entry name" value="RING/U-box"/>
    <property type="match status" value="3"/>
</dbReference>
<feature type="region of interest" description="Disordered" evidence="8">
    <location>
        <begin position="119"/>
        <end position="159"/>
    </location>
</feature>
<evidence type="ECO:0000313" key="12">
    <source>
        <dbReference type="Proteomes" id="UP001497623"/>
    </source>
</evidence>
<dbReference type="InterPro" id="IPR002867">
    <property type="entry name" value="IBR_dom"/>
</dbReference>
<evidence type="ECO:0000256" key="6">
    <source>
        <dbReference type="ARBA" id="ARBA00022833"/>
    </source>
</evidence>
<evidence type="ECO:0000313" key="11">
    <source>
        <dbReference type="EMBL" id="CAL4080065.1"/>
    </source>
</evidence>
<dbReference type="SMART" id="SM00647">
    <property type="entry name" value="IBR"/>
    <property type="match status" value="2"/>
</dbReference>
<keyword evidence="12" id="KW-1185">Reference proteome</keyword>
<keyword evidence="5" id="KW-0833">Ubl conjugation pathway</keyword>
<keyword evidence="1" id="KW-0808">Transferase</keyword>
<evidence type="ECO:0000259" key="9">
    <source>
        <dbReference type="PROSITE" id="PS50089"/>
    </source>
</evidence>
<evidence type="ECO:0000259" key="10">
    <source>
        <dbReference type="PROSITE" id="PS51873"/>
    </source>
</evidence>
<evidence type="ECO:0000256" key="8">
    <source>
        <dbReference type="SAM" id="MobiDB-lite"/>
    </source>
</evidence>
<dbReference type="PROSITE" id="PS50089">
    <property type="entry name" value="ZF_RING_2"/>
    <property type="match status" value="1"/>
</dbReference>
<keyword evidence="6" id="KW-0862">Zinc</keyword>
<evidence type="ECO:0000256" key="2">
    <source>
        <dbReference type="ARBA" id="ARBA00022723"/>
    </source>
</evidence>
<keyword evidence="2" id="KW-0479">Metal-binding</keyword>
<dbReference type="InterPro" id="IPR001841">
    <property type="entry name" value="Znf_RING"/>
</dbReference>
<evidence type="ECO:0000256" key="7">
    <source>
        <dbReference type="PROSITE-ProRule" id="PRU00175"/>
    </source>
</evidence>
<dbReference type="GO" id="GO:0097039">
    <property type="term" value="P:protein linear polyubiquitination"/>
    <property type="evidence" value="ECO:0007669"/>
    <property type="project" value="TreeGrafter"/>
</dbReference>
<feature type="domain" description="RING-type" evidence="10">
    <location>
        <begin position="214"/>
        <end position="447"/>
    </location>
</feature>
<gene>
    <name evidence="11" type="ORF">MNOR_LOCUS11183</name>
</gene>
<dbReference type="Pfam" id="PF01485">
    <property type="entry name" value="IBR"/>
    <property type="match status" value="1"/>
</dbReference>
<dbReference type="Pfam" id="PF18091">
    <property type="entry name" value="E3_UbLigase_RBR"/>
    <property type="match status" value="1"/>
</dbReference>
<dbReference type="PANTHER" id="PTHR16004">
    <property type="entry name" value="RING FINGER PROTEIN 31-RELATED"/>
    <property type="match status" value="1"/>
</dbReference>
<dbReference type="EMBL" id="CAXKWB010005829">
    <property type="protein sequence ID" value="CAL4080065.1"/>
    <property type="molecule type" value="Genomic_DNA"/>
</dbReference>
<feature type="domain" description="RING-type" evidence="9">
    <location>
        <begin position="218"/>
        <end position="267"/>
    </location>
</feature>
<proteinExistence type="predicted"/>
<keyword evidence="3" id="KW-0677">Repeat</keyword>
<protein>
    <recommendedName>
        <fullName evidence="13">E3 ubiquitin-protein ligase RNF31</fullName>
    </recommendedName>
</protein>
<evidence type="ECO:0000256" key="1">
    <source>
        <dbReference type="ARBA" id="ARBA00022679"/>
    </source>
</evidence>
<dbReference type="InterPro" id="IPR047542">
    <property type="entry name" value="Rcat_RBR_RNF31-like"/>
</dbReference>
<reference evidence="11 12" key="1">
    <citation type="submission" date="2024-05" db="EMBL/GenBank/DDBJ databases">
        <authorList>
            <person name="Wallberg A."/>
        </authorList>
    </citation>
    <scope>NUCLEOTIDE SEQUENCE [LARGE SCALE GENOMIC DNA]</scope>
</reference>
<dbReference type="InterPro" id="IPR044066">
    <property type="entry name" value="TRIAD_supradom"/>
</dbReference>
<organism evidence="11 12">
    <name type="scientific">Meganyctiphanes norvegica</name>
    <name type="common">Northern krill</name>
    <name type="synonym">Thysanopoda norvegica</name>
    <dbReference type="NCBI Taxonomy" id="48144"/>
    <lineage>
        <taxon>Eukaryota</taxon>
        <taxon>Metazoa</taxon>
        <taxon>Ecdysozoa</taxon>
        <taxon>Arthropoda</taxon>
        <taxon>Crustacea</taxon>
        <taxon>Multicrustacea</taxon>
        <taxon>Malacostraca</taxon>
        <taxon>Eumalacostraca</taxon>
        <taxon>Eucarida</taxon>
        <taxon>Euphausiacea</taxon>
        <taxon>Euphausiidae</taxon>
        <taxon>Meganyctiphanes</taxon>
    </lineage>
</organism>
<evidence type="ECO:0000256" key="4">
    <source>
        <dbReference type="ARBA" id="ARBA00022771"/>
    </source>
</evidence>
<evidence type="ECO:0000256" key="3">
    <source>
        <dbReference type="ARBA" id="ARBA00022737"/>
    </source>
</evidence>
<dbReference type="CDD" id="cd20337">
    <property type="entry name" value="BRcat_RBR_HOIP"/>
    <property type="match status" value="1"/>
</dbReference>
<sequence>NRAGGELIRKKKAEQNIANEDDTVTGVSSNESHISNSYISNTISSPSVGGAYSILHVGSSKGESDGEAVSRRTVSQEGLPHLLVQVEGLKAKGDNADYAEVRELKEQITNMRMHLEEKMQHDDEQLQQPPTPEQLQPTPTINVQQPPQEEQPPQEGNNQFDFDRTVRRLLAEGQAVSYEKAEIAVQLMQFNFDERDSIDAAGECSSIYTAIKFLQQECELCAEKYPMGKMVSMLMCTHSCCTECAKTYFTFQIKTKNIREVRCPFCNEPDLDGDEEVAGGYLNNLDILLKNILDEETHGLFQRKLRDWTLMKDPNFRWCNKCSSGFIANPRARKLICPDCRDVTCQSCRMEWIAEHENMSCEEFAKWKTENELEAVGVNKHLADYGITCPKCKFKFSLAKGGCMHFTCSQCKYEFCSGCSQPFRQGKKCPVGPYCERLGLHAHHPRNCLFYLRDKDPHQLQQLLKDQNISFNTELPDGYEVIIAEGGWTKCQVPEQKELPEGLMDDMCGRLVTNGFAGLCRLHYTEYLVDIINEHKLDPVNIFDEADLRVCLRRNGKTVPIRRWESEKLYRDKLIKLIKQQLPLDV</sequence>
<dbReference type="InterPro" id="IPR026254">
    <property type="entry name" value="RNF31-like"/>
</dbReference>